<dbReference type="GO" id="GO:0004984">
    <property type="term" value="F:olfactory receptor activity"/>
    <property type="evidence" value="ECO:0007669"/>
    <property type="project" value="InterPro"/>
</dbReference>
<keyword evidence="8 10" id="KW-0675">Receptor</keyword>
<keyword evidence="2" id="KW-1003">Cell membrane</keyword>
<dbReference type="GO" id="GO:0005549">
    <property type="term" value="F:odorant binding"/>
    <property type="evidence" value="ECO:0007669"/>
    <property type="project" value="InterPro"/>
</dbReference>
<feature type="transmembrane region" description="Helical" evidence="10">
    <location>
        <begin position="248"/>
        <end position="269"/>
    </location>
</feature>
<gene>
    <name evidence="11" type="ORF">KQX54_011235</name>
</gene>
<evidence type="ECO:0000256" key="4">
    <source>
        <dbReference type="ARBA" id="ARBA00022692"/>
    </source>
</evidence>
<evidence type="ECO:0000256" key="3">
    <source>
        <dbReference type="ARBA" id="ARBA00022606"/>
    </source>
</evidence>
<comment type="subcellular location">
    <subcellularLocation>
        <location evidence="1 10">Cell membrane</location>
        <topology evidence="1 10">Multi-pass membrane protein</topology>
    </subcellularLocation>
</comment>
<keyword evidence="4 10" id="KW-0812">Transmembrane</keyword>
<dbReference type="Proteomes" id="UP000826195">
    <property type="component" value="Unassembled WGS sequence"/>
</dbReference>
<evidence type="ECO:0000256" key="1">
    <source>
        <dbReference type="ARBA" id="ARBA00004651"/>
    </source>
</evidence>
<feature type="transmembrane region" description="Helical" evidence="10">
    <location>
        <begin position="30"/>
        <end position="50"/>
    </location>
</feature>
<accession>A0AAV7IQY3</accession>
<keyword evidence="5 10" id="KW-0552">Olfaction</keyword>
<dbReference type="Pfam" id="PF02949">
    <property type="entry name" value="7tm_6"/>
    <property type="match status" value="1"/>
</dbReference>
<comment type="caution">
    <text evidence="11">The sequence shown here is derived from an EMBL/GenBank/DDBJ whole genome shotgun (WGS) entry which is preliminary data.</text>
</comment>
<keyword evidence="9 10" id="KW-0807">Transducer</keyword>
<dbReference type="GO" id="GO:0007165">
    <property type="term" value="P:signal transduction"/>
    <property type="evidence" value="ECO:0007669"/>
    <property type="project" value="UniProtKB-KW"/>
</dbReference>
<dbReference type="PANTHER" id="PTHR21137">
    <property type="entry name" value="ODORANT RECEPTOR"/>
    <property type="match status" value="1"/>
</dbReference>
<evidence type="ECO:0000313" key="11">
    <source>
        <dbReference type="EMBL" id="KAH0554545.1"/>
    </source>
</evidence>
<sequence>MEILDSYFFLLSLPGLWKPRGWRGIKTFCYYIYQLSVVLSNHLFIFSSILDLQYKNIKLEILFDNLSVLMALTVCHQKMTCVISNRKAIKLILDSLKKPPFKPRDLQEELIIQKINGLVKKIFIYYPLIFLGTLLAASGSRSNILDPQNILPYKGWLPYDYSNPTIYWMTALFQFYSVYTATAINMFFDSFLAGIIYYLCSQVEILQHRFEVMVRKLEVNLAREQSFVAEWVQYHISIVNLINNLNKIFSCVIFIQYTSSSLILCTLAYLMSHTEVSSFNFFGYFGFLAGMYLQIFLYCCSAHTLTSELLRVSNGVYTTNWFNLSNNVKKSIAIIMCNCDKPVLITSGFFFVLSLDSFTKVLKLAYSILNVLE</sequence>
<keyword evidence="12" id="KW-1185">Reference proteome</keyword>
<evidence type="ECO:0000313" key="12">
    <source>
        <dbReference type="Proteomes" id="UP000826195"/>
    </source>
</evidence>
<keyword evidence="3 10" id="KW-0716">Sensory transduction</keyword>
<dbReference type="GO" id="GO:0005886">
    <property type="term" value="C:plasma membrane"/>
    <property type="evidence" value="ECO:0007669"/>
    <property type="project" value="UniProtKB-SubCell"/>
</dbReference>
<dbReference type="InterPro" id="IPR004117">
    <property type="entry name" value="7tm6_olfct_rcpt"/>
</dbReference>
<proteinExistence type="inferred from homology"/>
<feature type="transmembrane region" description="Helical" evidence="10">
    <location>
        <begin position="165"/>
        <end position="188"/>
    </location>
</feature>
<evidence type="ECO:0000256" key="9">
    <source>
        <dbReference type="ARBA" id="ARBA00023224"/>
    </source>
</evidence>
<keyword evidence="6 10" id="KW-1133">Transmembrane helix</keyword>
<evidence type="ECO:0000256" key="7">
    <source>
        <dbReference type="ARBA" id="ARBA00023136"/>
    </source>
</evidence>
<protein>
    <recommendedName>
        <fullName evidence="10">Odorant receptor</fullName>
    </recommendedName>
</protein>
<organism evidence="11 12">
    <name type="scientific">Cotesia glomerata</name>
    <name type="common">Lepidopteran parasitic wasp</name>
    <name type="synonym">Apanteles glomeratus</name>
    <dbReference type="NCBI Taxonomy" id="32391"/>
    <lineage>
        <taxon>Eukaryota</taxon>
        <taxon>Metazoa</taxon>
        <taxon>Ecdysozoa</taxon>
        <taxon>Arthropoda</taxon>
        <taxon>Hexapoda</taxon>
        <taxon>Insecta</taxon>
        <taxon>Pterygota</taxon>
        <taxon>Neoptera</taxon>
        <taxon>Endopterygota</taxon>
        <taxon>Hymenoptera</taxon>
        <taxon>Apocrita</taxon>
        <taxon>Ichneumonoidea</taxon>
        <taxon>Braconidae</taxon>
        <taxon>Microgastrinae</taxon>
        <taxon>Cotesia</taxon>
    </lineage>
</organism>
<keyword evidence="7 10" id="KW-0472">Membrane</keyword>
<dbReference type="EMBL" id="JAHXZJ010001119">
    <property type="protein sequence ID" value="KAH0554545.1"/>
    <property type="molecule type" value="Genomic_DNA"/>
</dbReference>
<evidence type="ECO:0000256" key="5">
    <source>
        <dbReference type="ARBA" id="ARBA00022725"/>
    </source>
</evidence>
<name>A0AAV7IQY3_COTGL</name>
<evidence type="ECO:0000256" key="2">
    <source>
        <dbReference type="ARBA" id="ARBA00022475"/>
    </source>
</evidence>
<evidence type="ECO:0000256" key="10">
    <source>
        <dbReference type="RuleBase" id="RU351113"/>
    </source>
</evidence>
<comment type="caution">
    <text evidence="10">Lacks conserved residue(s) required for the propagation of feature annotation.</text>
</comment>
<dbReference type="AlphaFoldDB" id="A0AAV7IQY3"/>
<evidence type="ECO:0000256" key="8">
    <source>
        <dbReference type="ARBA" id="ARBA00023170"/>
    </source>
</evidence>
<comment type="similarity">
    <text evidence="10">Belongs to the insect chemoreceptor superfamily. Heteromeric odorant receptor channel (TC 1.A.69) family.</text>
</comment>
<reference evidence="11 12" key="1">
    <citation type="journal article" date="2021" name="J. Hered.">
        <title>A chromosome-level genome assembly of the parasitoid wasp, Cotesia glomerata (Hymenoptera: Braconidae).</title>
        <authorList>
            <person name="Pinto B.J."/>
            <person name="Weis J.J."/>
            <person name="Gamble T."/>
            <person name="Ode P.J."/>
            <person name="Paul R."/>
            <person name="Zaspel J.M."/>
        </authorList>
    </citation>
    <scope>NUCLEOTIDE SEQUENCE [LARGE SCALE GENOMIC DNA]</scope>
    <source>
        <strain evidence="11">CgM1</strain>
    </source>
</reference>
<feature type="transmembrane region" description="Helical" evidence="10">
    <location>
        <begin position="281"/>
        <end position="301"/>
    </location>
</feature>
<dbReference type="PANTHER" id="PTHR21137:SF35">
    <property type="entry name" value="ODORANT RECEPTOR 19A-RELATED"/>
    <property type="match status" value="1"/>
</dbReference>
<feature type="transmembrane region" description="Helical" evidence="10">
    <location>
        <begin position="123"/>
        <end position="145"/>
    </location>
</feature>
<evidence type="ECO:0000256" key="6">
    <source>
        <dbReference type="ARBA" id="ARBA00022989"/>
    </source>
</evidence>